<dbReference type="GO" id="GO:0046295">
    <property type="term" value="P:glycolate biosynthetic process"/>
    <property type="evidence" value="ECO:0007669"/>
    <property type="project" value="TreeGrafter"/>
</dbReference>
<dbReference type="GO" id="GO:0005634">
    <property type="term" value="C:nucleus"/>
    <property type="evidence" value="ECO:0007669"/>
    <property type="project" value="TreeGrafter"/>
</dbReference>
<dbReference type="GO" id="GO:0005739">
    <property type="term" value="C:mitochondrion"/>
    <property type="evidence" value="ECO:0007669"/>
    <property type="project" value="TreeGrafter"/>
</dbReference>
<keyword evidence="2" id="KW-0963">Cytoplasm</keyword>
<keyword evidence="3" id="KW-0558">Oxidation</keyword>
<dbReference type="Proteomes" id="UP000694866">
    <property type="component" value="Unplaced"/>
</dbReference>
<proteinExistence type="predicted"/>
<organism evidence="5 6">
    <name type="scientific">Fopius arisanus</name>
    <dbReference type="NCBI Taxonomy" id="64838"/>
    <lineage>
        <taxon>Eukaryota</taxon>
        <taxon>Metazoa</taxon>
        <taxon>Ecdysozoa</taxon>
        <taxon>Arthropoda</taxon>
        <taxon>Hexapoda</taxon>
        <taxon>Insecta</taxon>
        <taxon>Pterygota</taxon>
        <taxon>Neoptera</taxon>
        <taxon>Endopterygota</taxon>
        <taxon>Hymenoptera</taxon>
        <taxon>Apocrita</taxon>
        <taxon>Ichneumonoidea</taxon>
        <taxon>Braconidae</taxon>
        <taxon>Opiinae</taxon>
        <taxon>Fopius</taxon>
    </lineage>
</organism>
<evidence type="ECO:0000259" key="4">
    <source>
        <dbReference type="Pfam" id="PF01965"/>
    </source>
</evidence>
<dbReference type="PANTHER" id="PTHR48094">
    <property type="entry name" value="PROTEIN/NUCLEIC ACID DEGLYCASE DJ-1-RELATED"/>
    <property type="match status" value="1"/>
</dbReference>
<evidence type="ECO:0000256" key="3">
    <source>
        <dbReference type="ARBA" id="ARBA00023097"/>
    </source>
</evidence>
<dbReference type="GO" id="GO:1903189">
    <property type="term" value="P:glyoxal metabolic process"/>
    <property type="evidence" value="ECO:0007669"/>
    <property type="project" value="TreeGrafter"/>
</dbReference>
<comment type="subcellular location">
    <subcellularLocation>
        <location evidence="1">Cytoplasm</location>
    </subcellularLocation>
</comment>
<feature type="domain" description="DJ-1/PfpI" evidence="4">
    <location>
        <begin position="31"/>
        <end position="195"/>
    </location>
</feature>
<dbReference type="PANTHER" id="PTHR48094:SF12">
    <property type="entry name" value="PARKINSON DISEASE PROTEIN 7 HOMOLOG"/>
    <property type="match status" value="1"/>
</dbReference>
<reference evidence="6" key="1">
    <citation type="submission" date="2025-08" db="UniProtKB">
        <authorList>
            <consortium name="RefSeq"/>
        </authorList>
    </citation>
    <scope>IDENTIFICATION</scope>
    <source>
        <strain evidence="6">USDA-PBARC FA_bdor</strain>
        <tissue evidence="6">Whole organism</tissue>
    </source>
</reference>
<dbReference type="CDD" id="cd03135">
    <property type="entry name" value="GATase1_DJ-1"/>
    <property type="match status" value="1"/>
</dbReference>
<dbReference type="Gene3D" id="3.40.50.880">
    <property type="match status" value="1"/>
</dbReference>
<dbReference type="SUPFAM" id="SSF52317">
    <property type="entry name" value="Class I glutamine amidotransferase-like"/>
    <property type="match status" value="1"/>
</dbReference>
<dbReference type="RefSeq" id="XP_011312178.1">
    <property type="nucleotide sequence ID" value="XM_011313876.1"/>
</dbReference>
<dbReference type="InterPro" id="IPR050325">
    <property type="entry name" value="Prot/Nucl_acid_deglycase"/>
</dbReference>
<protein>
    <submittedName>
        <fullName evidence="6">Protein DJ-1</fullName>
    </submittedName>
</protein>
<dbReference type="GO" id="GO:0051896">
    <property type="term" value="P:regulation of phosphatidylinositol 3-kinase/protein kinase B signal transduction"/>
    <property type="evidence" value="ECO:0007669"/>
    <property type="project" value="UniProtKB-ARBA"/>
</dbReference>
<evidence type="ECO:0000256" key="2">
    <source>
        <dbReference type="ARBA" id="ARBA00022490"/>
    </source>
</evidence>
<gene>
    <name evidence="6" type="primary">LOC105272011</name>
</gene>
<dbReference type="GO" id="GO:0006979">
    <property type="term" value="P:response to oxidative stress"/>
    <property type="evidence" value="ECO:0007669"/>
    <property type="project" value="UniProtKB-ARBA"/>
</dbReference>
<dbReference type="InterPro" id="IPR002818">
    <property type="entry name" value="DJ-1/PfpI"/>
</dbReference>
<evidence type="ECO:0000313" key="6">
    <source>
        <dbReference type="RefSeq" id="XP_011312178.1"/>
    </source>
</evidence>
<dbReference type="OrthoDB" id="543156at2759"/>
<dbReference type="InterPro" id="IPR029062">
    <property type="entry name" value="Class_I_gatase-like"/>
</dbReference>
<dbReference type="FunFam" id="3.40.50.880:FF:000022">
    <property type="entry name" value="protein deglycase DJ-1"/>
    <property type="match status" value="1"/>
</dbReference>
<sequence>MPLPIIRFPVLHVIGRALEIKNFSQFCKMSKKAILLMGDGAEEMEAVITADVLRRAGVAVTIASITGKECVKCSKDTKICTDAKLSDVVPSNIYDVVILPGGLGGSQALAQSKEVGDLLKSQEQAGRIIAAICAAPTALKAHGIGLGKKITSYPGKKDELSGDYNYLEEMVVVDDKLITSRGPATTFAFALTIVSELLGKNAALPIAKAMLYTDFN</sequence>
<keyword evidence="5" id="KW-1185">Reference proteome</keyword>
<name>A0A9R1TNH0_9HYME</name>
<dbReference type="GeneID" id="105272011"/>
<evidence type="ECO:0000313" key="5">
    <source>
        <dbReference type="Proteomes" id="UP000694866"/>
    </source>
</evidence>
<dbReference type="InterPro" id="IPR006287">
    <property type="entry name" value="DJ-1"/>
</dbReference>
<dbReference type="AlphaFoldDB" id="A0A9R1TNH0"/>
<dbReference type="Pfam" id="PF01965">
    <property type="entry name" value="DJ-1_PfpI"/>
    <property type="match status" value="1"/>
</dbReference>
<dbReference type="KEGG" id="fas:105272011"/>
<evidence type="ECO:0000256" key="1">
    <source>
        <dbReference type="ARBA" id="ARBA00004496"/>
    </source>
</evidence>
<dbReference type="NCBIfam" id="TIGR01383">
    <property type="entry name" value="not_thiJ"/>
    <property type="match status" value="1"/>
</dbReference>
<accession>A0A9R1TNH0</accession>